<dbReference type="PRINTS" id="PR00067">
    <property type="entry name" value="CATALASE"/>
</dbReference>
<dbReference type="GO" id="GO:0046872">
    <property type="term" value="F:metal ion binding"/>
    <property type="evidence" value="ECO:0007669"/>
    <property type="project" value="UniProtKB-KW"/>
</dbReference>
<feature type="region of interest" description="Disordered" evidence="9">
    <location>
        <begin position="1"/>
        <end position="23"/>
    </location>
</feature>
<keyword evidence="6" id="KW-0408">Iron</keyword>
<dbReference type="PANTHER" id="PTHR11465">
    <property type="entry name" value="CATALASE"/>
    <property type="match status" value="1"/>
</dbReference>
<gene>
    <name evidence="11" type="ORF">SI65_05422</name>
</gene>
<dbReference type="EMBL" id="JXNT01000005">
    <property type="protein sequence ID" value="ODM18805.1"/>
    <property type="molecule type" value="Genomic_DNA"/>
</dbReference>
<keyword evidence="8" id="KW-0175">Coiled coil</keyword>
<comment type="caution">
    <text evidence="11">The sequence shown here is derived from an EMBL/GenBank/DDBJ whole genome shotgun (WGS) entry which is preliminary data.</text>
</comment>
<evidence type="ECO:0000256" key="5">
    <source>
        <dbReference type="ARBA" id="ARBA00023002"/>
    </source>
</evidence>
<keyword evidence="5" id="KW-0560">Oxidoreductase</keyword>
<dbReference type="GO" id="GO:0005777">
    <property type="term" value="C:peroxisome"/>
    <property type="evidence" value="ECO:0007669"/>
    <property type="project" value="TreeGrafter"/>
</dbReference>
<evidence type="ECO:0000256" key="7">
    <source>
        <dbReference type="ARBA" id="ARBA00023324"/>
    </source>
</evidence>
<dbReference type="GO" id="GO:0004096">
    <property type="term" value="F:catalase activity"/>
    <property type="evidence" value="ECO:0007669"/>
    <property type="project" value="InterPro"/>
</dbReference>
<dbReference type="SUPFAM" id="SSF56634">
    <property type="entry name" value="Heme-dependent catalase-like"/>
    <property type="match status" value="2"/>
</dbReference>
<feature type="compositionally biased region" description="Basic and acidic residues" evidence="9">
    <location>
        <begin position="1"/>
        <end position="10"/>
    </location>
</feature>
<dbReference type="OrthoDB" id="4483319at2759"/>
<dbReference type="PROSITE" id="PS51402">
    <property type="entry name" value="CATALASE_3"/>
    <property type="match status" value="1"/>
</dbReference>
<proteinExistence type="inferred from homology"/>
<feature type="coiled-coil region" evidence="8">
    <location>
        <begin position="276"/>
        <end position="321"/>
    </location>
</feature>
<dbReference type="GO" id="GO:0020037">
    <property type="term" value="F:heme binding"/>
    <property type="evidence" value="ECO:0007669"/>
    <property type="project" value="InterPro"/>
</dbReference>
<dbReference type="GO" id="GO:0042542">
    <property type="term" value="P:response to hydrogen peroxide"/>
    <property type="evidence" value="ECO:0007669"/>
    <property type="project" value="TreeGrafter"/>
</dbReference>
<evidence type="ECO:0000256" key="9">
    <source>
        <dbReference type="SAM" id="MobiDB-lite"/>
    </source>
</evidence>
<reference evidence="11 12" key="1">
    <citation type="journal article" date="2016" name="BMC Genomics">
        <title>Comparative genomic and transcriptomic analyses of the Fuzhuan brick tea-fermentation fungus Aspergillus cristatus.</title>
        <authorList>
            <person name="Ge Y."/>
            <person name="Wang Y."/>
            <person name="Liu Y."/>
            <person name="Tan Y."/>
            <person name="Ren X."/>
            <person name="Zhang X."/>
            <person name="Hyde K.D."/>
            <person name="Liu Y."/>
            <person name="Liu Z."/>
        </authorList>
    </citation>
    <scope>NUCLEOTIDE SEQUENCE [LARGE SCALE GENOMIC DNA]</scope>
    <source>
        <strain evidence="11 12">GZAAS20.1005</strain>
    </source>
</reference>
<dbReference type="AlphaFoldDB" id="A0A1E3BCW0"/>
<name>A0A1E3BCW0_ASPCR</name>
<dbReference type="GO" id="GO:0042744">
    <property type="term" value="P:hydrogen peroxide catabolic process"/>
    <property type="evidence" value="ECO:0007669"/>
    <property type="project" value="UniProtKB-KW"/>
</dbReference>
<feature type="compositionally biased region" description="Polar residues" evidence="9">
    <location>
        <begin position="13"/>
        <end position="23"/>
    </location>
</feature>
<dbReference type="PROSITE" id="PS00438">
    <property type="entry name" value="CATALASE_2"/>
    <property type="match status" value="1"/>
</dbReference>
<accession>A0A1E3BCW0</accession>
<evidence type="ECO:0000256" key="4">
    <source>
        <dbReference type="ARBA" id="ARBA00022723"/>
    </source>
</evidence>
<evidence type="ECO:0000259" key="10">
    <source>
        <dbReference type="SMART" id="SM01060"/>
    </source>
</evidence>
<evidence type="ECO:0000313" key="11">
    <source>
        <dbReference type="EMBL" id="ODM18805.1"/>
    </source>
</evidence>
<dbReference type="GO" id="GO:0005739">
    <property type="term" value="C:mitochondrion"/>
    <property type="evidence" value="ECO:0007669"/>
    <property type="project" value="TreeGrafter"/>
</dbReference>
<evidence type="ECO:0000256" key="2">
    <source>
        <dbReference type="ARBA" id="ARBA00022559"/>
    </source>
</evidence>
<dbReference type="Gene3D" id="2.40.180.10">
    <property type="entry name" value="Catalase core domain"/>
    <property type="match status" value="2"/>
</dbReference>
<evidence type="ECO:0000313" key="12">
    <source>
        <dbReference type="Proteomes" id="UP000094569"/>
    </source>
</evidence>
<dbReference type="SMART" id="SM01060">
    <property type="entry name" value="Catalase"/>
    <property type="match status" value="1"/>
</dbReference>
<dbReference type="STRING" id="573508.A0A1E3BCW0"/>
<evidence type="ECO:0000256" key="6">
    <source>
        <dbReference type="ARBA" id="ARBA00023004"/>
    </source>
</evidence>
<sequence length="605" mass="69137">MATVKPDAHPDAQPTSDYHNSAFTLPNGCPIDNPFNSEKVRQYNGKSVKISQLLQEVFLLDQLSHFAHERIPERLGHAKGTGAYGTFEVTSDEIKNYTCADFLQKKANPEDNKTPFFLRLSTTAGFRGSADTVRDTRGFAFKFYTNEGNLDWVFFWPEIFSIWDTGKIISSNHVTKKCPASGLSDSNMYFHFINNNLEAYNQFMRTHSDYGTPRQYSDMVITGINTYTFVKDDDNYSYVRITMLPEAPSTPFTLAEATKKAGEDPDFHNRSLFNLIAETNKKEAALQQELKRVDDQLSSASSAQEAELEQEKTKLKQQIEKLPYPRWTAYAQIIKPEEVENAPLNIFDASKTLPKDLGRTIEFGKLTLNRNPRNQFTETEQAAFSIANIVPGWDISPDPILQARLFTYPEANHYRLGINCDQIPVNRPKRVWDPTRRDGPNALFNYEDHPTYIAEFNKTQALPGTNTNKSYVGTKRWFANKPIEVVRDVNEWGSPAEQLKQPWAFYSIELNGAPPAEDQDPVYRQKATEHGIAYKQWAFVHNVARRLSACKEDLRQKTYETFKTMDTENRQDGKPTPKNLGVLIENETEGIVKDSQAEKKLELWN</sequence>
<protein>
    <recommendedName>
        <fullName evidence="10">Catalase core domain-containing protein</fullName>
    </recommendedName>
</protein>
<dbReference type="Pfam" id="PF00199">
    <property type="entry name" value="Catalase"/>
    <property type="match status" value="2"/>
</dbReference>
<evidence type="ECO:0000256" key="8">
    <source>
        <dbReference type="SAM" id="Coils"/>
    </source>
</evidence>
<dbReference type="InterPro" id="IPR024708">
    <property type="entry name" value="Catalase_AS"/>
</dbReference>
<evidence type="ECO:0000256" key="3">
    <source>
        <dbReference type="ARBA" id="ARBA00022617"/>
    </source>
</evidence>
<comment type="similarity">
    <text evidence="1">Belongs to the catalase family.</text>
</comment>
<dbReference type="PANTHER" id="PTHR11465:SF9">
    <property type="entry name" value="CATALASE"/>
    <property type="match status" value="1"/>
</dbReference>
<dbReference type="InterPro" id="IPR020835">
    <property type="entry name" value="Catalase_sf"/>
</dbReference>
<dbReference type="InterPro" id="IPR018028">
    <property type="entry name" value="Catalase"/>
</dbReference>
<dbReference type="InterPro" id="IPR011614">
    <property type="entry name" value="Catalase_core"/>
</dbReference>
<keyword evidence="4" id="KW-0479">Metal-binding</keyword>
<feature type="domain" description="Catalase core" evidence="10">
    <location>
        <begin position="24"/>
        <end position="460"/>
    </location>
</feature>
<organism evidence="11 12">
    <name type="scientific">Aspergillus cristatus</name>
    <name type="common">Chinese Fuzhuan brick tea-fermentation fungus</name>
    <name type="synonym">Eurotium cristatum</name>
    <dbReference type="NCBI Taxonomy" id="573508"/>
    <lineage>
        <taxon>Eukaryota</taxon>
        <taxon>Fungi</taxon>
        <taxon>Dikarya</taxon>
        <taxon>Ascomycota</taxon>
        <taxon>Pezizomycotina</taxon>
        <taxon>Eurotiomycetes</taxon>
        <taxon>Eurotiomycetidae</taxon>
        <taxon>Eurotiales</taxon>
        <taxon>Aspergillaceae</taxon>
        <taxon>Aspergillus</taxon>
        <taxon>Aspergillus subgen. Aspergillus</taxon>
    </lineage>
</organism>
<dbReference type="VEuPathDB" id="FungiDB:SI65_05422"/>
<keyword evidence="7" id="KW-0376">Hydrogen peroxide</keyword>
<keyword evidence="12" id="KW-1185">Reference proteome</keyword>
<keyword evidence="2" id="KW-0575">Peroxidase</keyword>
<keyword evidence="3" id="KW-0349">Heme</keyword>
<evidence type="ECO:0000256" key="1">
    <source>
        <dbReference type="ARBA" id="ARBA00005329"/>
    </source>
</evidence>
<dbReference type="Proteomes" id="UP000094569">
    <property type="component" value="Unassembled WGS sequence"/>
</dbReference>